<protein>
    <submittedName>
        <fullName evidence="1">Uncharacterized protein</fullName>
    </submittedName>
</protein>
<dbReference type="Proteomes" id="UP000054248">
    <property type="component" value="Unassembled WGS sequence"/>
</dbReference>
<dbReference type="HOGENOM" id="CLU_1612019_0_0_1"/>
<reference evidence="2" key="2">
    <citation type="submission" date="2015-01" db="EMBL/GenBank/DDBJ databases">
        <title>Evolutionary Origins and Diversification of the Mycorrhizal Mutualists.</title>
        <authorList>
            <consortium name="DOE Joint Genome Institute"/>
            <consortium name="Mycorrhizal Genomics Consortium"/>
            <person name="Kohler A."/>
            <person name="Kuo A."/>
            <person name="Nagy L.G."/>
            <person name="Floudas D."/>
            <person name="Copeland A."/>
            <person name="Barry K.W."/>
            <person name="Cichocki N."/>
            <person name="Veneault-Fourrey C."/>
            <person name="LaButti K."/>
            <person name="Lindquist E.A."/>
            <person name="Lipzen A."/>
            <person name="Lundell T."/>
            <person name="Morin E."/>
            <person name="Murat C."/>
            <person name="Riley R."/>
            <person name="Ohm R."/>
            <person name="Sun H."/>
            <person name="Tunlid A."/>
            <person name="Henrissat B."/>
            <person name="Grigoriev I.V."/>
            <person name="Hibbett D.S."/>
            <person name="Martin F."/>
        </authorList>
    </citation>
    <scope>NUCLEOTIDE SEQUENCE [LARGE SCALE GENOMIC DNA]</scope>
    <source>
        <strain evidence="2">MUT 4182</strain>
    </source>
</reference>
<gene>
    <name evidence="1" type="ORF">M407DRAFT_114788</name>
</gene>
<name>A0A0C3LNE1_9AGAM</name>
<organism evidence="1 2">
    <name type="scientific">Tulasnella calospora MUT 4182</name>
    <dbReference type="NCBI Taxonomy" id="1051891"/>
    <lineage>
        <taxon>Eukaryota</taxon>
        <taxon>Fungi</taxon>
        <taxon>Dikarya</taxon>
        <taxon>Basidiomycota</taxon>
        <taxon>Agaricomycotina</taxon>
        <taxon>Agaricomycetes</taxon>
        <taxon>Cantharellales</taxon>
        <taxon>Tulasnellaceae</taxon>
        <taxon>Tulasnella</taxon>
    </lineage>
</organism>
<dbReference type="EMBL" id="KN823099">
    <property type="protein sequence ID" value="KIO22842.1"/>
    <property type="molecule type" value="Genomic_DNA"/>
</dbReference>
<sequence>MPFDPASPISNPQPFESVYCLTFSLLYATIDFPHSTSSPSLNHHHYLPFIPALCTYSFSDLGPLLLLCYLMSPFTSSLSASLFHCSICSRLFVPRPIIFYPASTTADRAHFPPFFPPSPASPLSLCISCNRILLKRFLIVSNRRNSGARNRRSGRADDDQVSKES</sequence>
<dbReference type="AlphaFoldDB" id="A0A0C3LNE1"/>
<evidence type="ECO:0000313" key="1">
    <source>
        <dbReference type="EMBL" id="KIO22842.1"/>
    </source>
</evidence>
<reference evidence="1 2" key="1">
    <citation type="submission" date="2014-04" db="EMBL/GenBank/DDBJ databases">
        <authorList>
            <consortium name="DOE Joint Genome Institute"/>
            <person name="Kuo A."/>
            <person name="Girlanda M."/>
            <person name="Perotto S."/>
            <person name="Kohler A."/>
            <person name="Nagy L.G."/>
            <person name="Floudas D."/>
            <person name="Copeland A."/>
            <person name="Barry K.W."/>
            <person name="Cichocki N."/>
            <person name="Veneault-Fourrey C."/>
            <person name="LaButti K."/>
            <person name="Lindquist E.A."/>
            <person name="Lipzen A."/>
            <person name="Lundell T."/>
            <person name="Morin E."/>
            <person name="Murat C."/>
            <person name="Sun H."/>
            <person name="Tunlid A."/>
            <person name="Henrissat B."/>
            <person name="Grigoriev I.V."/>
            <person name="Hibbett D.S."/>
            <person name="Martin F."/>
            <person name="Nordberg H.P."/>
            <person name="Cantor M.N."/>
            <person name="Hua S.X."/>
        </authorList>
    </citation>
    <scope>NUCLEOTIDE SEQUENCE [LARGE SCALE GENOMIC DNA]</scope>
    <source>
        <strain evidence="1 2">MUT 4182</strain>
    </source>
</reference>
<accession>A0A0C3LNE1</accession>
<evidence type="ECO:0000313" key="2">
    <source>
        <dbReference type="Proteomes" id="UP000054248"/>
    </source>
</evidence>
<proteinExistence type="predicted"/>
<keyword evidence="2" id="KW-1185">Reference proteome</keyword>